<organism evidence="1 2">
    <name type="scientific">Corynebacterium choanae</name>
    <dbReference type="NCBI Taxonomy" id="1862358"/>
    <lineage>
        <taxon>Bacteria</taxon>
        <taxon>Bacillati</taxon>
        <taxon>Actinomycetota</taxon>
        <taxon>Actinomycetes</taxon>
        <taxon>Mycobacteriales</taxon>
        <taxon>Corynebacteriaceae</taxon>
        <taxon>Corynebacterium</taxon>
    </lineage>
</organism>
<dbReference type="Proteomes" id="UP000269019">
    <property type="component" value="Chromosome"/>
</dbReference>
<dbReference type="EMBL" id="CP033896">
    <property type="protein sequence ID" value="AZA12442.1"/>
    <property type="molecule type" value="Genomic_DNA"/>
</dbReference>
<dbReference type="AlphaFoldDB" id="A0A3G6J3D0"/>
<keyword evidence="2" id="KW-1185">Reference proteome</keyword>
<reference evidence="1 2" key="1">
    <citation type="submission" date="2018-11" db="EMBL/GenBank/DDBJ databases">
        <authorList>
            <person name="Kleinhagauer T."/>
            <person name="Glaeser S.P."/>
            <person name="Spergser J."/>
            <person name="Ruckert C."/>
            <person name="Kaempfer P."/>
            <person name="Busse H.-J."/>
        </authorList>
    </citation>
    <scope>NUCLEOTIDE SEQUENCE [LARGE SCALE GENOMIC DNA]</scope>
    <source>
        <strain evidence="1 2">200CH</strain>
    </source>
</reference>
<gene>
    <name evidence="1" type="ORF">CCHOA_00035</name>
</gene>
<protein>
    <submittedName>
        <fullName evidence="1">Uncharacterized protein</fullName>
    </submittedName>
</protein>
<evidence type="ECO:0000313" key="1">
    <source>
        <dbReference type="EMBL" id="AZA12442.1"/>
    </source>
</evidence>
<accession>A0A3G6J3D0</accession>
<dbReference type="KEGG" id="ccho:CCHOA_00035"/>
<proteinExistence type="predicted"/>
<sequence>MSQMTNHSPLPLIAATPRAGAAIPAVDFPADQLYRVAQVFCAETPASIVDHAALVAAASVCGAKLHGVPLFPTPDEAAAALAETLLKLTPLSQDNALFAKLAAAVYLRRASDFAARDTPTG</sequence>
<evidence type="ECO:0000313" key="2">
    <source>
        <dbReference type="Proteomes" id="UP000269019"/>
    </source>
</evidence>
<name>A0A3G6J3D0_9CORY</name>